<comment type="caution">
    <text evidence="2">The sequence shown here is derived from an EMBL/GenBank/DDBJ whole genome shotgun (WGS) entry which is preliminary data.</text>
</comment>
<name>A0A2P5HXJ2_DIAHE</name>
<accession>A0A2P5HXJ2</accession>
<organism evidence="2 3">
    <name type="scientific">Diaporthe helianthi</name>
    <dbReference type="NCBI Taxonomy" id="158607"/>
    <lineage>
        <taxon>Eukaryota</taxon>
        <taxon>Fungi</taxon>
        <taxon>Dikarya</taxon>
        <taxon>Ascomycota</taxon>
        <taxon>Pezizomycotina</taxon>
        <taxon>Sordariomycetes</taxon>
        <taxon>Sordariomycetidae</taxon>
        <taxon>Diaporthales</taxon>
        <taxon>Diaporthaceae</taxon>
        <taxon>Diaporthe</taxon>
    </lineage>
</organism>
<dbReference type="STRING" id="158607.A0A2P5HXJ2"/>
<dbReference type="PANTHER" id="PTHR37988:SF1">
    <property type="entry name" value="UPF0592 MEMBRANE PROTEIN C7D4.03C"/>
    <property type="match status" value="1"/>
</dbReference>
<dbReference type="OrthoDB" id="296767at2759"/>
<dbReference type="EMBL" id="MAVT02000551">
    <property type="protein sequence ID" value="POS74964.1"/>
    <property type="molecule type" value="Genomic_DNA"/>
</dbReference>
<feature type="compositionally biased region" description="Low complexity" evidence="1">
    <location>
        <begin position="263"/>
        <end position="281"/>
    </location>
</feature>
<evidence type="ECO:0000256" key="1">
    <source>
        <dbReference type="SAM" id="MobiDB-lite"/>
    </source>
</evidence>
<dbReference type="Pfam" id="PF08578">
    <property type="entry name" value="DUF1765"/>
    <property type="match status" value="1"/>
</dbReference>
<feature type="compositionally biased region" description="Low complexity" evidence="1">
    <location>
        <begin position="1065"/>
        <end position="1076"/>
    </location>
</feature>
<dbReference type="InParanoid" id="A0A2P5HXJ2"/>
<keyword evidence="3" id="KW-1185">Reference proteome</keyword>
<dbReference type="Proteomes" id="UP000094444">
    <property type="component" value="Unassembled WGS sequence"/>
</dbReference>
<dbReference type="InterPro" id="IPR013887">
    <property type="entry name" value="UPF0592"/>
</dbReference>
<feature type="region of interest" description="Disordered" evidence="1">
    <location>
        <begin position="1"/>
        <end position="380"/>
    </location>
</feature>
<feature type="region of interest" description="Disordered" evidence="1">
    <location>
        <begin position="1025"/>
        <end position="1048"/>
    </location>
</feature>
<feature type="compositionally biased region" description="Polar residues" evidence="1">
    <location>
        <begin position="363"/>
        <end position="376"/>
    </location>
</feature>
<evidence type="ECO:0000313" key="3">
    <source>
        <dbReference type="Proteomes" id="UP000094444"/>
    </source>
</evidence>
<feature type="compositionally biased region" description="Low complexity" evidence="1">
    <location>
        <begin position="339"/>
        <end position="353"/>
    </location>
</feature>
<protein>
    <submittedName>
        <fullName evidence="2">Uncharacterized protein</fullName>
    </submittedName>
</protein>
<evidence type="ECO:0000313" key="2">
    <source>
        <dbReference type="EMBL" id="POS74964.1"/>
    </source>
</evidence>
<feature type="compositionally biased region" description="Low complexity" evidence="1">
    <location>
        <begin position="1026"/>
        <end position="1038"/>
    </location>
</feature>
<feature type="compositionally biased region" description="Pro residues" evidence="1">
    <location>
        <begin position="1187"/>
        <end position="1198"/>
    </location>
</feature>
<feature type="compositionally biased region" description="Basic and acidic residues" evidence="1">
    <location>
        <begin position="99"/>
        <end position="112"/>
    </location>
</feature>
<feature type="compositionally biased region" description="Low complexity" evidence="1">
    <location>
        <begin position="1167"/>
        <end position="1179"/>
    </location>
</feature>
<feature type="compositionally biased region" description="Basic and acidic residues" evidence="1">
    <location>
        <begin position="160"/>
        <end position="201"/>
    </location>
</feature>
<dbReference type="PANTHER" id="PTHR37988">
    <property type="entry name" value="UPF0592 MEMBRANE PROTEIN C7D4.03C"/>
    <property type="match status" value="1"/>
</dbReference>
<gene>
    <name evidence="2" type="ORF">DHEL01_v206638</name>
</gene>
<feature type="region of interest" description="Disordered" evidence="1">
    <location>
        <begin position="1065"/>
        <end position="1119"/>
    </location>
</feature>
<proteinExistence type="predicted"/>
<reference evidence="2" key="1">
    <citation type="submission" date="2017-09" db="EMBL/GenBank/DDBJ databases">
        <title>Polyketide synthases of a Diaporthe helianthi virulent isolate.</title>
        <authorList>
            <person name="Baroncelli R."/>
        </authorList>
    </citation>
    <scope>NUCLEOTIDE SEQUENCE [LARGE SCALE GENOMIC DNA]</scope>
    <source>
        <strain evidence="2">7/96</strain>
    </source>
</reference>
<feature type="compositionally biased region" description="Basic and acidic residues" evidence="1">
    <location>
        <begin position="223"/>
        <end position="247"/>
    </location>
</feature>
<feature type="region of interest" description="Disordered" evidence="1">
    <location>
        <begin position="1162"/>
        <end position="1206"/>
    </location>
</feature>
<sequence>MNGSTLTTAAPAVRQSPIHRSHSSPDLFLNAAPLTKSSPSISSPGGFDHSFSHAANPQGDSTTSGPATRNFEVPSFDFGSDLETHLPFESRLSNPQVVKPDDKPLSPHRPSELLEPMAVPKVATTKLSRSKPIADRPRSWLPSKSADGTEKSSVLRKARKPDDSERTKDEKEAARLAGKTDKHDKPNKIEPSKFLTTRDRSSSFADFARKSWIASSRSPSPKADGERKASSRGDDAPAEAENTKKDASLLSPNKLSRRRLTASSPSGSERSKSSDSLSSTSRALNRASVYFGKIKQKPPPDIPRDGTHLVVPSPGPLLKVDAASPASSLGTPEKLNPRLSSQTALSSTSDTSSGGTGSTGLTEPSQNSETTTQRPQPQRDPLWAAFRRLDSEFSIFLGKSNTAQRVLVARNTLIPFLRNHGNHSSNKDNKMLSPEDIDRRATILHKWWNGLLDLLDGSAIRNAGGPAMSFAAMQASSSSTAMQPVAGVDRPGLLELITLIMMRPEWRLSTPGFRPLKDRSPQEVVRGRAGTKDSIDFIAESAEHNVRTMFVNNLLTQMSIVVEKMSSRHAPVSLVTFCGKACAYAFFFIPGIAEVLVRLWGLTPDLLRRVADEFNLPRRSKGESEDIVSLFPSTLHRLGWTSVKTMTDNLRLTTKLSLVAAQIPWHGPWISRWRGGDTDLFFIFCKYYYILAEDFMPMDLPLFEKARAPAYALIHAQLLSVLDTTIHHRQAAFDNMMSPNVLDSANGADAMAAALAQLPPSNLLRGMDENRLIVLLKDMLGDNSVGGLETGARQTFATAFMGVLKAATKKTPVFKQAPVLVLVDFLQEVLQAFDNYAGYTDPGVKGRQEEAAVAMDHIDWSFWLDVFHKILFETNSTMSEIRILSFLYSAWDVLAADPGRKEKLCVGWLLSEEVFDKFFNNYTPMVRAYFMRLLCWRICRDQGSANELDLRIFMLVSERLKQAWSHYLWLKQDAEFSNRLLPSTAPSHPQPGKRFMIIRMEMTPPQTGLLQAGFDTMNGTLGFGGIDYSSPGSGDSGDNLNEQGEGTSKKRWSIFGKMLGFASTSAPGGSATANAPRRNNSADELEVARRATASARSGPPTPPKGSLPESDASSTGSSPVYESTQFVFKFTLGALPWNPAPDMMGHAGSLLSMLPRERVLTRPRLPAPAQARVSARAASTGGRSDSSPPPAAGMPPPERMYSGTSPGGLINEARNAAIFDVEKEASEDDESSSPSMAPNLPPIERVMSFESKHDGPMESAASDESNRLEIPRGRSEVERQLVQPVEPTGFWRQRATYTGRALAEWGIVVNECNSFVERRRDEGVCGLQDVEVPSLGVENLRRMG</sequence>
<feature type="compositionally biased region" description="Polar residues" evidence="1">
    <location>
        <begin position="53"/>
        <end position="67"/>
    </location>
</feature>
<feature type="region of interest" description="Disordered" evidence="1">
    <location>
        <begin position="1252"/>
        <end position="1271"/>
    </location>
</feature>